<sequence>MNARIDLAIIAGLADDPNDQTANDAQPDRGRADPFLRHFAGLLAPRTVVRLRPCGKSDRG</sequence>
<evidence type="ECO:0000313" key="2">
    <source>
        <dbReference type="Proteomes" id="UP000233786"/>
    </source>
</evidence>
<proteinExistence type="predicted"/>
<dbReference type="EMBL" id="PJNB01000001">
    <property type="protein sequence ID" value="PKW19757.1"/>
    <property type="molecule type" value="Genomic_DNA"/>
</dbReference>
<dbReference type="RefSeq" id="WP_010305322.1">
    <property type="nucleotide sequence ID" value="NZ_CP061007.1"/>
</dbReference>
<gene>
    <name evidence="1" type="ORF">A8926_7945</name>
</gene>
<dbReference type="OrthoDB" id="3698199at2"/>
<reference evidence="1" key="1">
    <citation type="submission" date="2017-12" db="EMBL/GenBank/DDBJ databases">
        <title>Sequencing the genomes of 1000 Actinobacteria strains.</title>
        <authorList>
            <person name="Klenk H.-P."/>
        </authorList>
    </citation>
    <scope>NUCLEOTIDE SEQUENCE [LARGE SCALE GENOMIC DNA]</scope>
    <source>
        <strain evidence="1">DSM 44228</strain>
    </source>
</reference>
<protein>
    <submittedName>
        <fullName evidence="1">Uncharacterized protein</fullName>
    </submittedName>
</protein>
<dbReference type="AlphaFoldDB" id="A0A2N3Y9Y9"/>
<evidence type="ECO:0000313" key="1">
    <source>
        <dbReference type="EMBL" id="PKW19757.1"/>
    </source>
</evidence>
<dbReference type="Proteomes" id="UP000233786">
    <property type="component" value="Unassembled WGS sequence"/>
</dbReference>
<accession>A0A2N3Y9Y9</accession>
<keyword evidence="2" id="KW-1185">Reference proteome</keyword>
<name>A0A2N3Y9Y9_SACSN</name>
<comment type="caution">
    <text evidence="1">The sequence shown here is derived from an EMBL/GenBank/DDBJ whole genome shotgun (WGS) entry which is preliminary data.</text>
</comment>
<organism evidence="1 2">
    <name type="scientific">Saccharopolyspora spinosa</name>
    <dbReference type="NCBI Taxonomy" id="60894"/>
    <lineage>
        <taxon>Bacteria</taxon>
        <taxon>Bacillati</taxon>
        <taxon>Actinomycetota</taxon>
        <taxon>Actinomycetes</taxon>
        <taxon>Pseudonocardiales</taxon>
        <taxon>Pseudonocardiaceae</taxon>
        <taxon>Saccharopolyspora</taxon>
    </lineage>
</organism>